<dbReference type="GO" id="GO:0031119">
    <property type="term" value="P:tRNA pseudouridine synthesis"/>
    <property type="evidence" value="ECO:0007669"/>
    <property type="project" value="InterPro"/>
</dbReference>
<feature type="binding site" evidence="5">
    <location>
        <position position="234"/>
    </location>
    <ligand>
        <name>substrate</name>
    </ligand>
</feature>
<dbReference type="GO" id="GO:0009982">
    <property type="term" value="F:pseudouridine synthase activity"/>
    <property type="evidence" value="ECO:0007669"/>
    <property type="project" value="InterPro"/>
</dbReference>
<dbReference type="Proteomes" id="UP000027361">
    <property type="component" value="Unassembled WGS sequence"/>
</dbReference>
<feature type="region of interest" description="Disordered" evidence="6">
    <location>
        <begin position="261"/>
        <end position="293"/>
    </location>
</feature>
<comment type="similarity">
    <text evidence="1">Belongs to the tRNA pseudouridine synthase TruA family.</text>
</comment>
<evidence type="ECO:0000256" key="2">
    <source>
        <dbReference type="ARBA" id="ARBA00022694"/>
    </source>
</evidence>
<dbReference type="RefSeq" id="XP_013243421.1">
    <property type="nucleotide sequence ID" value="XM_013387967.1"/>
</dbReference>
<keyword evidence="2" id="KW-0819">tRNA processing</keyword>
<dbReference type="InterPro" id="IPR020097">
    <property type="entry name" value="PsdUridine_synth_TruA_a/b_dom"/>
</dbReference>
<dbReference type="CDD" id="cd02568">
    <property type="entry name" value="PseudoU_synth_PUS1_PUS2"/>
    <property type="match status" value="1"/>
</dbReference>
<keyword evidence="3" id="KW-0413">Isomerase</keyword>
<name>A0A066VX81_TILAU</name>
<dbReference type="InterPro" id="IPR001406">
    <property type="entry name" value="PsdUridine_synth_TruA"/>
</dbReference>
<dbReference type="FunFam" id="3.30.70.660:FF:000002">
    <property type="entry name" value="tRNA pseudouridine synthase"/>
    <property type="match status" value="1"/>
</dbReference>
<accession>A0A066VX81</accession>
<organism evidence="8 9">
    <name type="scientific">Tilletiaria anomala (strain ATCC 24038 / CBS 436.72 / UBC 951)</name>
    <dbReference type="NCBI Taxonomy" id="1037660"/>
    <lineage>
        <taxon>Eukaryota</taxon>
        <taxon>Fungi</taxon>
        <taxon>Dikarya</taxon>
        <taxon>Basidiomycota</taxon>
        <taxon>Ustilaginomycotina</taxon>
        <taxon>Exobasidiomycetes</taxon>
        <taxon>Georgefischeriales</taxon>
        <taxon>Tilletiariaceae</taxon>
        <taxon>Tilletiaria</taxon>
    </lineage>
</organism>
<dbReference type="InterPro" id="IPR020094">
    <property type="entry name" value="TruA/RsuA/RluB/E/F_N"/>
</dbReference>
<evidence type="ECO:0000256" key="6">
    <source>
        <dbReference type="SAM" id="MobiDB-lite"/>
    </source>
</evidence>
<dbReference type="GO" id="GO:1990481">
    <property type="term" value="P:mRNA pseudouridine synthesis"/>
    <property type="evidence" value="ECO:0007669"/>
    <property type="project" value="TreeGrafter"/>
</dbReference>
<dbReference type="PANTHER" id="PTHR11142">
    <property type="entry name" value="PSEUDOURIDYLATE SYNTHASE"/>
    <property type="match status" value="1"/>
</dbReference>
<comment type="caution">
    <text evidence="8">The sequence shown here is derived from an EMBL/GenBank/DDBJ whole genome shotgun (WGS) entry which is preliminary data.</text>
</comment>
<feature type="compositionally biased region" description="Basic and acidic residues" evidence="6">
    <location>
        <begin position="9"/>
        <end position="56"/>
    </location>
</feature>
<feature type="active site" description="Nucleophile" evidence="4">
    <location>
        <position position="144"/>
    </location>
</feature>
<feature type="region of interest" description="Disordered" evidence="6">
    <location>
        <begin position="550"/>
        <end position="589"/>
    </location>
</feature>
<evidence type="ECO:0000313" key="8">
    <source>
        <dbReference type="EMBL" id="KDN46106.1"/>
    </source>
</evidence>
<dbReference type="Pfam" id="PF01416">
    <property type="entry name" value="PseudoU_synth_1"/>
    <property type="match status" value="1"/>
</dbReference>
<dbReference type="STRING" id="1037660.A0A066VX81"/>
<dbReference type="EMBL" id="JMSN01000037">
    <property type="protein sequence ID" value="KDN46106.1"/>
    <property type="molecule type" value="Genomic_DNA"/>
</dbReference>
<evidence type="ECO:0000259" key="7">
    <source>
        <dbReference type="Pfam" id="PF01416"/>
    </source>
</evidence>
<dbReference type="Gene3D" id="3.30.70.580">
    <property type="entry name" value="Pseudouridine synthase I, catalytic domain, N-terminal subdomain"/>
    <property type="match status" value="1"/>
</dbReference>
<evidence type="ECO:0000256" key="1">
    <source>
        <dbReference type="ARBA" id="ARBA00009375"/>
    </source>
</evidence>
<evidence type="ECO:0000313" key="9">
    <source>
        <dbReference type="Proteomes" id="UP000027361"/>
    </source>
</evidence>
<dbReference type="FunCoup" id="A0A066VX81">
    <property type="interactions" value="604"/>
</dbReference>
<dbReference type="HOGENOM" id="CLU_021971_0_1_1"/>
<reference evidence="8 9" key="1">
    <citation type="submission" date="2014-05" db="EMBL/GenBank/DDBJ databases">
        <title>Draft genome sequence of a rare smut relative, Tilletiaria anomala UBC 951.</title>
        <authorList>
            <consortium name="DOE Joint Genome Institute"/>
            <person name="Toome M."/>
            <person name="Kuo A."/>
            <person name="Henrissat B."/>
            <person name="Lipzen A."/>
            <person name="Tritt A."/>
            <person name="Yoshinaga Y."/>
            <person name="Zane M."/>
            <person name="Barry K."/>
            <person name="Grigoriev I.V."/>
            <person name="Spatafora J.W."/>
            <person name="Aimea M.C."/>
        </authorList>
    </citation>
    <scope>NUCLEOTIDE SEQUENCE [LARGE SCALE GENOMIC DNA]</scope>
    <source>
        <strain evidence="8 9">UBC 951</strain>
    </source>
</reference>
<protein>
    <submittedName>
        <fullName evidence="8">Pseudouridine synthase</fullName>
    </submittedName>
</protein>
<evidence type="ECO:0000256" key="5">
    <source>
        <dbReference type="PIRSR" id="PIRSR641708-2"/>
    </source>
</evidence>
<dbReference type="Gene3D" id="3.30.70.660">
    <property type="entry name" value="Pseudouridine synthase I, catalytic domain, C-terminal subdomain"/>
    <property type="match status" value="1"/>
</dbReference>
<dbReference type="GO" id="GO:0003723">
    <property type="term" value="F:RNA binding"/>
    <property type="evidence" value="ECO:0007669"/>
    <property type="project" value="InterPro"/>
</dbReference>
<dbReference type="NCBIfam" id="TIGR00071">
    <property type="entry name" value="hisT_truA"/>
    <property type="match status" value="1"/>
</dbReference>
<dbReference type="InParanoid" id="A0A066VX81"/>
<evidence type="ECO:0000256" key="4">
    <source>
        <dbReference type="PIRSR" id="PIRSR641708-1"/>
    </source>
</evidence>
<feature type="compositionally biased region" description="Polar residues" evidence="6">
    <location>
        <begin position="281"/>
        <end position="290"/>
    </location>
</feature>
<feature type="compositionally biased region" description="Basic and acidic residues" evidence="6">
    <location>
        <begin position="261"/>
        <end position="270"/>
    </location>
</feature>
<sequence>MTSAGQSEDAAKDDVRQNKRQRKNEEDGAKQSKDGKQQRPDRRRDRNKGGNYRLDRGVPNSNGQGVPAEADEGAGEESGSRLPKRKVAVAFGYCGIGYSGLQINPGVKTIEGDIFDCFCQVGAVSRDNAVNPTKVGLQRAARTDRGVHAAGNLMSLKLILEPPSLQDEEAGDMAGILESATTLQQAAATSESEQEGAALIRKVNSMLPEFIRIWGITRIQNSFDARVSCDSRMYEYLLPTYVFLPPKPGSAMYEMLAKMRDEEKSRKQDGAEAATGGSDFDPSSPNQTPNGELVPSWDEILKHPFWEHQGTSHTFTEDLLEKKKWRMPKEKLERIKKIFGQYHGAHNFHNFTVGKEFRERSAHRFMKKLSISDPMMIKDTEWVSIKLHGQSFMLHQIRKMIGLLVLVGRTNAPSSLILETYGPARVHVPKAPGLGLLLEHPVFDTYNKRIQGSNKGIQNKMEKLKGDVEEIERLQLGQQLREPVEYTAYEADMVTFKQKFIYDRIFSTEEETAEFGKWLNYLDVFSGSDFEYLNPKGVIPQSCLLKLGEHRREHKPKGAQGQADSAHDPDSDDEDTEALLKGNQAELDG</sequence>
<feature type="domain" description="Pseudouridine synthase I TruA alpha/beta" evidence="7">
    <location>
        <begin position="341"/>
        <end position="444"/>
    </location>
</feature>
<keyword evidence="9" id="KW-1185">Reference proteome</keyword>
<dbReference type="InterPro" id="IPR020095">
    <property type="entry name" value="PsdUridine_synth_TruA_C"/>
</dbReference>
<feature type="region of interest" description="Disordered" evidence="6">
    <location>
        <begin position="1"/>
        <end position="81"/>
    </location>
</feature>
<dbReference type="GO" id="GO:0005634">
    <property type="term" value="C:nucleus"/>
    <property type="evidence" value="ECO:0007669"/>
    <property type="project" value="TreeGrafter"/>
</dbReference>
<proteinExistence type="inferred from homology"/>
<dbReference type="InterPro" id="IPR041708">
    <property type="entry name" value="PUS1/PUS2-like"/>
</dbReference>
<dbReference type="OMA" id="NKAFDCR"/>
<dbReference type="GeneID" id="25262448"/>
<dbReference type="AlphaFoldDB" id="A0A066VX81"/>
<dbReference type="SUPFAM" id="SSF55120">
    <property type="entry name" value="Pseudouridine synthase"/>
    <property type="match status" value="1"/>
</dbReference>
<dbReference type="OrthoDB" id="10256309at2759"/>
<dbReference type="InterPro" id="IPR020103">
    <property type="entry name" value="PsdUridine_synth_cat_dom_sf"/>
</dbReference>
<evidence type="ECO:0000256" key="3">
    <source>
        <dbReference type="ARBA" id="ARBA00023235"/>
    </source>
</evidence>
<dbReference type="PANTHER" id="PTHR11142:SF4">
    <property type="entry name" value="PSEUDOURIDYLATE SYNTHASE 1 HOMOLOG"/>
    <property type="match status" value="1"/>
</dbReference>
<gene>
    <name evidence="8" type="ORF">K437DRAFT_223834</name>
</gene>